<gene>
    <name evidence="2" type="ORF">M409DRAFT_24904</name>
</gene>
<accession>A0A6A6CE83</accession>
<organism evidence="2 3">
    <name type="scientific">Zasmidium cellare ATCC 36951</name>
    <dbReference type="NCBI Taxonomy" id="1080233"/>
    <lineage>
        <taxon>Eukaryota</taxon>
        <taxon>Fungi</taxon>
        <taxon>Dikarya</taxon>
        <taxon>Ascomycota</taxon>
        <taxon>Pezizomycotina</taxon>
        <taxon>Dothideomycetes</taxon>
        <taxon>Dothideomycetidae</taxon>
        <taxon>Mycosphaerellales</taxon>
        <taxon>Mycosphaerellaceae</taxon>
        <taxon>Zasmidium</taxon>
    </lineage>
</organism>
<feature type="region of interest" description="Disordered" evidence="1">
    <location>
        <begin position="212"/>
        <end position="240"/>
    </location>
</feature>
<name>A0A6A6CE83_ZASCE</name>
<dbReference type="Proteomes" id="UP000799537">
    <property type="component" value="Unassembled WGS sequence"/>
</dbReference>
<dbReference type="GeneID" id="54560717"/>
<reference evidence="2" key="1">
    <citation type="journal article" date="2020" name="Stud. Mycol.">
        <title>101 Dothideomycetes genomes: a test case for predicting lifestyles and emergence of pathogens.</title>
        <authorList>
            <person name="Haridas S."/>
            <person name="Albert R."/>
            <person name="Binder M."/>
            <person name="Bloem J."/>
            <person name="Labutti K."/>
            <person name="Salamov A."/>
            <person name="Andreopoulos B."/>
            <person name="Baker S."/>
            <person name="Barry K."/>
            <person name="Bills G."/>
            <person name="Bluhm B."/>
            <person name="Cannon C."/>
            <person name="Castanera R."/>
            <person name="Culley D."/>
            <person name="Daum C."/>
            <person name="Ezra D."/>
            <person name="Gonzalez J."/>
            <person name="Henrissat B."/>
            <person name="Kuo A."/>
            <person name="Liang C."/>
            <person name="Lipzen A."/>
            <person name="Lutzoni F."/>
            <person name="Magnuson J."/>
            <person name="Mondo S."/>
            <person name="Nolan M."/>
            <person name="Ohm R."/>
            <person name="Pangilinan J."/>
            <person name="Park H.-J."/>
            <person name="Ramirez L."/>
            <person name="Alfaro M."/>
            <person name="Sun H."/>
            <person name="Tritt A."/>
            <person name="Yoshinaga Y."/>
            <person name="Zwiers L.-H."/>
            <person name="Turgeon B."/>
            <person name="Goodwin S."/>
            <person name="Spatafora J."/>
            <person name="Crous P."/>
            <person name="Grigoriev I."/>
        </authorList>
    </citation>
    <scope>NUCLEOTIDE SEQUENCE</scope>
    <source>
        <strain evidence="2">ATCC 36951</strain>
    </source>
</reference>
<dbReference type="EMBL" id="ML993602">
    <property type="protein sequence ID" value="KAF2165003.1"/>
    <property type="molecule type" value="Genomic_DNA"/>
</dbReference>
<keyword evidence="3" id="KW-1185">Reference proteome</keyword>
<dbReference type="InterPro" id="IPR011333">
    <property type="entry name" value="SKP1/BTB/POZ_sf"/>
</dbReference>
<sequence length="279" mass="33252">MSRQSNWGETHYEELVNVTRRLQSYVSIYVANENTPYIIEREVLETQSSYFRQLLQSGHVPLFRFPDDQLNTWRVLLYWLEEESLPLVLVEPLLDNTYQMVIECYALGEKYGFSAFQDRIMGYVLDEINEWPGVDIEPWWCQRDVVADAISHTFRSTQPCTKLREVFVEEAVLFYFWDDEDPFGVPFSQQQLIDFDGSGFFQLFAKKQAEMGRGIPPEAQRNDVQEDGEDESEEDEGRRFDELHLSMSRFDRDRNPLRFWTNYMVNPKEQYKQRGEYMD</sequence>
<proteinExistence type="predicted"/>
<protein>
    <recommendedName>
        <fullName evidence="4">BTB domain-containing protein</fullName>
    </recommendedName>
</protein>
<dbReference type="RefSeq" id="XP_033665892.1">
    <property type="nucleotide sequence ID" value="XM_033807445.1"/>
</dbReference>
<feature type="compositionally biased region" description="Acidic residues" evidence="1">
    <location>
        <begin position="225"/>
        <end position="235"/>
    </location>
</feature>
<dbReference type="Gene3D" id="3.30.710.10">
    <property type="entry name" value="Potassium Channel Kv1.1, Chain A"/>
    <property type="match status" value="1"/>
</dbReference>
<evidence type="ECO:0000256" key="1">
    <source>
        <dbReference type="SAM" id="MobiDB-lite"/>
    </source>
</evidence>
<evidence type="ECO:0000313" key="2">
    <source>
        <dbReference type="EMBL" id="KAF2165003.1"/>
    </source>
</evidence>
<evidence type="ECO:0008006" key="4">
    <source>
        <dbReference type="Google" id="ProtNLM"/>
    </source>
</evidence>
<evidence type="ECO:0000313" key="3">
    <source>
        <dbReference type="Proteomes" id="UP000799537"/>
    </source>
</evidence>
<dbReference type="AlphaFoldDB" id="A0A6A6CE83"/>